<name>W3VAX4_9GAMM</name>
<accession>W3VAX4</accession>
<gene>
    <name evidence="1" type="ORF">PTE_01510</name>
</gene>
<evidence type="ECO:0000313" key="1">
    <source>
        <dbReference type="EMBL" id="ETS32204.1"/>
    </source>
</evidence>
<keyword evidence="2" id="KW-1185">Reference proteome</keyword>
<proteinExistence type="predicted"/>
<comment type="caution">
    <text evidence="1">The sequence shown here is derived from an EMBL/GenBank/DDBJ whole genome shotgun (WGS) entry which is preliminary data.</text>
</comment>
<reference evidence="1 2" key="1">
    <citation type="submission" date="2013-11" db="EMBL/GenBank/DDBJ databases">
        <title>Elucidation of the Photorhabdus temperata genome and generation of transposon mutant library to identify motility mutants.</title>
        <authorList>
            <person name="Hurst S.G.IV."/>
            <person name="Micheals B."/>
            <person name="Abebe-Akele F."/>
            <person name="Rowedder H."/>
            <person name="Bullock H."/>
            <person name="Jackobeck R."/>
            <person name="Janicki E."/>
            <person name="Tisa L.S."/>
        </authorList>
    </citation>
    <scope>NUCLEOTIDE SEQUENCE [LARGE SCALE GENOMIC DNA]</scope>
    <source>
        <strain evidence="1 2">NC19</strain>
    </source>
</reference>
<dbReference type="EMBL" id="AYSJ01000006">
    <property type="protein sequence ID" value="ETS32204.1"/>
    <property type="molecule type" value="Genomic_DNA"/>
</dbReference>
<protein>
    <submittedName>
        <fullName evidence="1">Uncharacterized protein</fullName>
    </submittedName>
</protein>
<sequence length="30" mass="3454">MHDGQFSCDREMDVITGNEPLIDFNDDILL</sequence>
<dbReference type="Proteomes" id="UP000018957">
    <property type="component" value="Unassembled WGS sequence"/>
</dbReference>
<evidence type="ECO:0000313" key="2">
    <source>
        <dbReference type="Proteomes" id="UP000018957"/>
    </source>
</evidence>
<dbReference type="AlphaFoldDB" id="W3VAX4"/>
<organism evidence="1 2">
    <name type="scientific">Photorhabdus khanii NC19</name>
    <dbReference type="NCBI Taxonomy" id="1004151"/>
    <lineage>
        <taxon>Bacteria</taxon>
        <taxon>Pseudomonadati</taxon>
        <taxon>Pseudomonadota</taxon>
        <taxon>Gammaproteobacteria</taxon>
        <taxon>Enterobacterales</taxon>
        <taxon>Morganellaceae</taxon>
        <taxon>Photorhabdus</taxon>
    </lineage>
</organism>